<dbReference type="RefSeq" id="WP_141309619.1">
    <property type="nucleotide sequence ID" value="NZ_BJND01000017.1"/>
</dbReference>
<dbReference type="OrthoDB" id="9802683at2"/>
<dbReference type="PANTHER" id="PTHR31778">
    <property type="entry name" value="BUD SITE SELECTION PROTEIN RAX2"/>
    <property type="match status" value="1"/>
</dbReference>
<name>A0A4Y3VCK0_9ACTN</name>
<evidence type="ECO:0008006" key="7">
    <source>
        <dbReference type="Google" id="ProtNLM"/>
    </source>
</evidence>
<comment type="caution">
    <text evidence="5">The sequence shown here is derived from an EMBL/GenBank/DDBJ whole genome shotgun (WGS) entry which is preliminary data.</text>
</comment>
<dbReference type="SUPFAM" id="SSF50998">
    <property type="entry name" value="Quinoprotein alcohol dehydrogenase-like"/>
    <property type="match status" value="1"/>
</dbReference>
<keyword evidence="1" id="KW-0378">Hydrolase</keyword>
<reference evidence="5 6" key="1">
    <citation type="submission" date="2019-06" db="EMBL/GenBank/DDBJ databases">
        <title>Whole genome shotgun sequence of Streptomyces spinoverrucosus NBRC 14228.</title>
        <authorList>
            <person name="Hosoyama A."/>
            <person name="Uohara A."/>
            <person name="Ohji S."/>
            <person name="Ichikawa N."/>
        </authorList>
    </citation>
    <scope>NUCLEOTIDE SEQUENCE [LARGE SCALE GENOMIC DNA]</scope>
    <source>
        <strain evidence="5 6">NBRC 14228</strain>
    </source>
</reference>
<feature type="region of interest" description="Disordered" evidence="3">
    <location>
        <begin position="397"/>
        <end position="425"/>
    </location>
</feature>
<dbReference type="InterPro" id="IPR003961">
    <property type="entry name" value="FN3_dom"/>
</dbReference>
<dbReference type="InterPro" id="IPR013783">
    <property type="entry name" value="Ig-like_fold"/>
</dbReference>
<dbReference type="Pfam" id="PF17164">
    <property type="entry name" value="DUF5122"/>
    <property type="match status" value="1"/>
</dbReference>
<accession>A0A4Y3VCK0</accession>
<dbReference type="InterPro" id="IPR011047">
    <property type="entry name" value="Quinoprotein_ADH-like_sf"/>
</dbReference>
<dbReference type="InterPro" id="IPR013431">
    <property type="entry name" value="Delta_60_rpt"/>
</dbReference>
<evidence type="ECO:0000256" key="2">
    <source>
        <dbReference type="ARBA" id="ARBA00023326"/>
    </source>
</evidence>
<dbReference type="GO" id="GO:0016798">
    <property type="term" value="F:hydrolase activity, acting on glycosyl bonds"/>
    <property type="evidence" value="ECO:0007669"/>
    <property type="project" value="UniProtKB-KW"/>
</dbReference>
<evidence type="ECO:0000256" key="4">
    <source>
        <dbReference type="SAM" id="SignalP"/>
    </source>
</evidence>
<dbReference type="SUPFAM" id="SSF49265">
    <property type="entry name" value="Fibronectin type III"/>
    <property type="match status" value="1"/>
</dbReference>
<dbReference type="AlphaFoldDB" id="A0A4Y3VCK0"/>
<feature type="signal peptide" evidence="4">
    <location>
        <begin position="1"/>
        <end position="34"/>
    </location>
</feature>
<dbReference type="GO" id="GO:0000272">
    <property type="term" value="P:polysaccharide catabolic process"/>
    <property type="evidence" value="ECO:0007669"/>
    <property type="project" value="UniProtKB-KW"/>
</dbReference>
<gene>
    <name evidence="5" type="ORF">SSP24_25470</name>
</gene>
<protein>
    <recommendedName>
        <fullName evidence="7">Fibronectin type-III domain-containing protein</fullName>
    </recommendedName>
</protein>
<evidence type="ECO:0000256" key="3">
    <source>
        <dbReference type="SAM" id="MobiDB-lite"/>
    </source>
</evidence>
<keyword evidence="2" id="KW-0119">Carbohydrate metabolism</keyword>
<organism evidence="5 6">
    <name type="scientific">Streptomyces spinoverrucosus</name>
    <dbReference type="NCBI Taxonomy" id="284043"/>
    <lineage>
        <taxon>Bacteria</taxon>
        <taxon>Bacillati</taxon>
        <taxon>Actinomycetota</taxon>
        <taxon>Actinomycetes</taxon>
        <taxon>Kitasatosporales</taxon>
        <taxon>Streptomycetaceae</taxon>
        <taxon>Streptomyces</taxon>
    </lineage>
</organism>
<dbReference type="Proteomes" id="UP000317881">
    <property type="component" value="Unassembled WGS sequence"/>
</dbReference>
<dbReference type="InterPro" id="IPR036116">
    <property type="entry name" value="FN3_sf"/>
</dbReference>
<sequence length="513" mass="54693">MRLRKRTTRVATTASIAALLAAATLMTASASASAADEQTLAADTLATWQTDGIVWSVEHARGVVYVGGTFDSVRPPGAQPGEREVPRKNFAAFDADTGELLPCAPELSGGGDTVRALKASSDGEVLYVGGSFGSADDTKVASAVAFNTADCSLRKDFRPAVSSFVRAIEVTDKAVYLGGDFVLVNGETRRRIAAFTPGGELLPFAADIDGSVRAIKAALEHGKILVGGDFDVVNGANDHALVALHPSTGATVASYPDWLPRRSAVRSLARDDTNFYVGAQGMGTGIFDGRIAGRLSSGEMVWKDYCLGATQAVLVHRGVLYSGSHAHDCSRTPGGFPEHYNRQHLLANSVRDGHILHWFPDTNGGIGEQSGPRAMVMAGEILWVGGEFTTVNDQPQQGLTRFAPEPDTGAPENPPQLRVADSSPGRTTLTWRAAWDRDDAELTYLIYRDGVHVASRKQQSTSWDRPDMTYTDYVTPGSRHRYTIAVTDGRNASPQSEPLDVTAAAEERSTGGQ</sequence>
<keyword evidence="6" id="KW-1185">Reference proteome</keyword>
<feature type="region of interest" description="Disordered" evidence="3">
    <location>
        <begin position="486"/>
        <end position="513"/>
    </location>
</feature>
<dbReference type="GO" id="GO:1902929">
    <property type="term" value="C:plasma membrane of growing cell tip"/>
    <property type="evidence" value="ECO:0007669"/>
    <property type="project" value="TreeGrafter"/>
</dbReference>
<evidence type="ECO:0000256" key="1">
    <source>
        <dbReference type="ARBA" id="ARBA00023295"/>
    </source>
</evidence>
<keyword evidence="4" id="KW-0732">Signal</keyword>
<evidence type="ECO:0000313" key="6">
    <source>
        <dbReference type="Proteomes" id="UP000317881"/>
    </source>
</evidence>
<feature type="chain" id="PRO_5021232892" description="Fibronectin type-III domain-containing protein" evidence="4">
    <location>
        <begin position="35"/>
        <end position="513"/>
    </location>
</feature>
<keyword evidence="2" id="KW-0624">Polysaccharide degradation</keyword>
<dbReference type="EMBL" id="BJND01000017">
    <property type="protein sequence ID" value="GEC04892.1"/>
    <property type="molecule type" value="Genomic_DNA"/>
</dbReference>
<proteinExistence type="predicted"/>
<dbReference type="CDD" id="cd00063">
    <property type="entry name" value="FN3"/>
    <property type="match status" value="1"/>
</dbReference>
<dbReference type="PANTHER" id="PTHR31778:SF2">
    <property type="entry name" value="BUD SITE SELECTION PROTEIN RAX2"/>
    <property type="match status" value="1"/>
</dbReference>
<keyword evidence="1" id="KW-0326">Glycosidase</keyword>
<evidence type="ECO:0000313" key="5">
    <source>
        <dbReference type="EMBL" id="GEC04892.1"/>
    </source>
</evidence>
<dbReference type="Gene3D" id="2.60.40.10">
    <property type="entry name" value="Immunoglobulins"/>
    <property type="match status" value="1"/>
</dbReference>